<protein>
    <submittedName>
        <fullName evidence="1">Uncharacterized protein</fullName>
    </submittedName>
</protein>
<name>A0A9X2GFC6_9ACTN</name>
<sequence length="184" mass="19809">MAQLSKGQRDTSTFAVPSELRGRIEDAGKRHGYTQSGVYLADLISALHPEQRKDPDLAASVESAIPMLLGSARVPGSSGRHVFTFRTPMGVKPRIKSAYKSYGFSRMTAYLVTLMSALHPEQREDGHSDKAHGSQGLTPEAAHSLVSVLLGGGVDTSVATVRSAYQQQALLDAYDAERPRRTAA</sequence>
<comment type="caution">
    <text evidence="1">The sequence shown here is derived from an EMBL/GenBank/DDBJ whole genome shotgun (WGS) entry which is preliminary data.</text>
</comment>
<dbReference type="Proteomes" id="UP001139648">
    <property type="component" value="Unassembled WGS sequence"/>
</dbReference>
<evidence type="ECO:0000313" key="2">
    <source>
        <dbReference type="Proteomes" id="UP001139648"/>
    </source>
</evidence>
<reference evidence="1" key="1">
    <citation type="submission" date="2022-06" db="EMBL/GenBank/DDBJ databases">
        <title>Sequencing the genomes of 1000 actinobacteria strains.</title>
        <authorList>
            <person name="Klenk H.-P."/>
        </authorList>
    </citation>
    <scope>NUCLEOTIDE SEQUENCE</scope>
    <source>
        <strain evidence="1">DSM 46694</strain>
    </source>
</reference>
<proteinExistence type="predicted"/>
<accession>A0A9X2GFC6</accession>
<organism evidence="1 2">
    <name type="scientific">Nonomuraea thailandensis</name>
    <dbReference type="NCBI Taxonomy" id="1188745"/>
    <lineage>
        <taxon>Bacteria</taxon>
        <taxon>Bacillati</taxon>
        <taxon>Actinomycetota</taxon>
        <taxon>Actinomycetes</taxon>
        <taxon>Streptosporangiales</taxon>
        <taxon>Streptosporangiaceae</taxon>
        <taxon>Nonomuraea</taxon>
    </lineage>
</organism>
<dbReference type="RefSeq" id="WP_253739387.1">
    <property type="nucleotide sequence ID" value="NZ_BAABKA010000098.1"/>
</dbReference>
<evidence type="ECO:0000313" key="1">
    <source>
        <dbReference type="EMBL" id="MCP2353023.1"/>
    </source>
</evidence>
<gene>
    <name evidence="1" type="ORF">HD597_000043</name>
</gene>
<keyword evidence="2" id="KW-1185">Reference proteome</keyword>
<dbReference type="AlphaFoldDB" id="A0A9X2GFC6"/>
<dbReference type="EMBL" id="JAMZEB010000001">
    <property type="protein sequence ID" value="MCP2353023.1"/>
    <property type="molecule type" value="Genomic_DNA"/>
</dbReference>